<reference evidence="2 3" key="1">
    <citation type="journal article" date="2018" name="Front. Microbiol.">
        <title>Hydrolytic Capabilities as a Key to Environmental Success: Chitinolytic and Cellulolytic Acidobacteria From Acidic Sub-arctic Soils and Boreal Peatlands.</title>
        <authorList>
            <person name="Belova S.E."/>
            <person name="Ravin N.V."/>
            <person name="Pankratov T.A."/>
            <person name="Rakitin A.L."/>
            <person name="Ivanova A.A."/>
            <person name="Beletsky A.V."/>
            <person name="Mardanov A.V."/>
            <person name="Sinninghe Damste J.S."/>
            <person name="Dedysh S.N."/>
        </authorList>
    </citation>
    <scope>NUCLEOTIDE SEQUENCE [LARGE SCALE GENOMIC DNA]</scope>
    <source>
        <strain evidence="2 3">SBC82</strain>
    </source>
</reference>
<dbReference type="Proteomes" id="UP000253606">
    <property type="component" value="Chromosome"/>
</dbReference>
<gene>
    <name evidence="2" type="ORF">ACPOL_5674</name>
</gene>
<keyword evidence="1" id="KW-1133">Transmembrane helix</keyword>
<dbReference type="EMBL" id="CP030840">
    <property type="protein sequence ID" value="AXC14920.1"/>
    <property type="molecule type" value="Genomic_DNA"/>
</dbReference>
<accession>A0A2Z5G7G9</accession>
<protein>
    <submittedName>
        <fullName evidence="2">Uncharacterized protein</fullName>
    </submittedName>
</protein>
<proteinExistence type="predicted"/>
<organism evidence="2 3">
    <name type="scientific">Acidisarcina polymorpha</name>
    <dbReference type="NCBI Taxonomy" id="2211140"/>
    <lineage>
        <taxon>Bacteria</taxon>
        <taxon>Pseudomonadati</taxon>
        <taxon>Acidobacteriota</taxon>
        <taxon>Terriglobia</taxon>
        <taxon>Terriglobales</taxon>
        <taxon>Acidobacteriaceae</taxon>
        <taxon>Acidisarcina</taxon>
    </lineage>
</organism>
<dbReference type="AlphaFoldDB" id="A0A2Z5G7G9"/>
<evidence type="ECO:0000313" key="3">
    <source>
        <dbReference type="Proteomes" id="UP000253606"/>
    </source>
</evidence>
<dbReference type="KEGG" id="abas:ACPOL_5674"/>
<keyword evidence="1" id="KW-0472">Membrane</keyword>
<feature type="transmembrane region" description="Helical" evidence="1">
    <location>
        <begin position="28"/>
        <end position="47"/>
    </location>
</feature>
<name>A0A2Z5G7G9_9BACT</name>
<evidence type="ECO:0000256" key="1">
    <source>
        <dbReference type="SAM" id="Phobius"/>
    </source>
</evidence>
<evidence type="ECO:0000313" key="2">
    <source>
        <dbReference type="EMBL" id="AXC14920.1"/>
    </source>
</evidence>
<sequence>MCKAQGCTLCRDATAGSPPQVRKALRRAIPLLAVPALAIFSGVLVIARAIPPKRRSETGQSDQPLAGG</sequence>
<keyword evidence="1" id="KW-0812">Transmembrane</keyword>
<keyword evidence="3" id="KW-1185">Reference proteome</keyword>